<dbReference type="AlphaFoldDB" id="A0AAV5T7V1"/>
<feature type="non-terminal residue" evidence="1">
    <location>
        <position position="154"/>
    </location>
</feature>
<dbReference type="EMBL" id="BTSX01000003">
    <property type="protein sequence ID" value="GMS91012.1"/>
    <property type="molecule type" value="Genomic_DNA"/>
</dbReference>
<name>A0AAV5T7V1_9BILA</name>
<feature type="non-terminal residue" evidence="1">
    <location>
        <position position="1"/>
    </location>
</feature>
<protein>
    <recommendedName>
        <fullName evidence="3">MATH domain-containing protein</fullName>
    </recommendedName>
</protein>
<keyword evidence="2" id="KW-1185">Reference proteome</keyword>
<gene>
    <name evidence="1" type="ORF">PENTCL1PPCAC_13187</name>
</gene>
<accession>A0AAV5T7V1</accession>
<evidence type="ECO:0000313" key="1">
    <source>
        <dbReference type="EMBL" id="GMS91012.1"/>
    </source>
</evidence>
<evidence type="ECO:0000313" key="2">
    <source>
        <dbReference type="Proteomes" id="UP001432027"/>
    </source>
</evidence>
<organism evidence="1 2">
    <name type="scientific">Pristionchus entomophagus</name>
    <dbReference type="NCBI Taxonomy" id="358040"/>
    <lineage>
        <taxon>Eukaryota</taxon>
        <taxon>Metazoa</taxon>
        <taxon>Ecdysozoa</taxon>
        <taxon>Nematoda</taxon>
        <taxon>Chromadorea</taxon>
        <taxon>Rhabditida</taxon>
        <taxon>Rhabditina</taxon>
        <taxon>Diplogasteromorpha</taxon>
        <taxon>Diplogasteroidea</taxon>
        <taxon>Neodiplogasteridae</taxon>
        <taxon>Pristionchus</taxon>
    </lineage>
</organism>
<comment type="caution">
    <text evidence="1">The sequence shown here is derived from an EMBL/GenBank/DDBJ whole genome shotgun (WGS) entry which is preliminary data.</text>
</comment>
<proteinExistence type="predicted"/>
<evidence type="ECO:0008006" key="3">
    <source>
        <dbReference type="Google" id="ProtNLM"/>
    </source>
</evidence>
<reference evidence="1" key="1">
    <citation type="submission" date="2023-10" db="EMBL/GenBank/DDBJ databases">
        <title>Genome assembly of Pristionchus species.</title>
        <authorList>
            <person name="Yoshida K."/>
            <person name="Sommer R.J."/>
        </authorList>
    </citation>
    <scope>NUCLEOTIDE SEQUENCE</scope>
    <source>
        <strain evidence="1">RS0144</strain>
    </source>
</reference>
<dbReference type="Proteomes" id="UP001432027">
    <property type="component" value="Unassembled WGS sequence"/>
</dbReference>
<sequence>VPIGHLQNGKEQISADHVFDGLIWRLRITRRKNNADPEWYTLKTSIKCDGDGSSEMWRTEAKMEISFKRRDGILDNCGKVSHSFASWKGDGNRWVHMPKLDCYYSPLPSTFDRILAFVVIETDSESFARRPILDLRSPMNDVILVVKGQTFPVN</sequence>